<feature type="transmembrane region" description="Helical" evidence="1">
    <location>
        <begin position="21"/>
        <end position="54"/>
    </location>
</feature>
<feature type="transmembrane region" description="Helical" evidence="1">
    <location>
        <begin position="66"/>
        <end position="89"/>
    </location>
</feature>
<evidence type="ECO:0000313" key="3">
    <source>
        <dbReference type="Proteomes" id="UP000289497"/>
    </source>
</evidence>
<proteinExistence type="predicted"/>
<accession>A0A449B7L1</accession>
<evidence type="ECO:0000256" key="1">
    <source>
        <dbReference type="SAM" id="Phobius"/>
    </source>
</evidence>
<dbReference type="EMBL" id="LR215039">
    <property type="protein sequence ID" value="VEU76559.1"/>
    <property type="molecule type" value="Genomic_DNA"/>
</dbReference>
<keyword evidence="1" id="KW-0812">Transmembrane</keyword>
<reference evidence="2 3" key="1">
    <citation type="submission" date="2019-01" db="EMBL/GenBank/DDBJ databases">
        <authorList>
            <consortium name="Pathogen Informatics"/>
        </authorList>
    </citation>
    <scope>NUCLEOTIDE SEQUENCE [LARGE SCALE GENOMIC DNA]</scope>
    <source>
        <strain evidence="2 3">NCTC10179</strain>
    </source>
</reference>
<keyword evidence="3" id="KW-1185">Reference proteome</keyword>
<sequence length="153" mass="17610">MNKFLKALKKKIAEDQKKLSWILFLDKLFSTLILLLNLSVLGLAIAALVILIRIARSHDNVDYTSLYILMTLVIFIIASFVLTLVIAVYKVNGKFNRYKKVEQTAIDLSFKYKHSVISKEEFIAYLKALEDKLNKKEQIAFKNVIQKQLTGDK</sequence>
<keyword evidence="1" id="KW-1133">Transmembrane helix</keyword>
<evidence type="ECO:0000313" key="2">
    <source>
        <dbReference type="EMBL" id="VEU76559.1"/>
    </source>
</evidence>
<gene>
    <name evidence="2" type="ORF">NCTC10179_00755</name>
</gene>
<protein>
    <submittedName>
        <fullName evidence="2">Uncharacterized protein</fullName>
    </submittedName>
</protein>
<name>A0A449B7L1_9BACT</name>
<organism evidence="2 3">
    <name type="scientific">Mycoplasmopsis columboralis</name>
    <dbReference type="NCBI Taxonomy" id="171282"/>
    <lineage>
        <taxon>Bacteria</taxon>
        <taxon>Bacillati</taxon>
        <taxon>Mycoplasmatota</taxon>
        <taxon>Mycoplasmoidales</taxon>
        <taxon>Metamycoplasmataceae</taxon>
        <taxon>Mycoplasmopsis</taxon>
    </lineage>
</organism>
<dbReference type="OrthoDB" id="9995271at2"/>
<keyword evidence="1" id="KW-0472">Membrane</keyword>
<dbReference type="AlphaFoldDB" id="A0A449B7L1"/>
<dbReference type="RefSeq" id="WP_036435375.1">
    <property type="nucleotide sequence ID" value="NZ_LR215039.1"/>
</dbReference>
<dbReference type="Proteomes" id="UP000289497">
    <property type="component" value="Chromosome"/>
</dbReference>
<dbReference type="KEGG" id="mcou:NCTC10179_00755"/>